<proteinExistence type="predicted"/>
<feature type="signal peptide" evidence="3">
    <location>
        <begin position="1"/>
        <end position="21"/>
    </location>
</feature>
<evidence type="ECO:0000256" key="1">
    <source>
        <dbReference type="SAM" id="MobiDB-lite"/>
    </source>
</evidence>
<name>A0A8J4UPN0_9MYCE</name>
<dbReference type="EMBL" id="AJWJ01000660">
    <property type="protein sequence ID" value="KAF2069451.1"/>
    <property type="molecule type" value="Genomic_DNA"/>
</dbReference>
<organism evidence="4 5">
    <name type="scientific">Polysphondylium violaceum</name>
    <dbReference type="NCBI Taxonomy" id="133409"/>
    <lineage>
        <taxon>Eukaryota</taxon>
        <taxon>Amoebozoa</taxon>
        <taxon>Evosea</taxon>
        <taxon>Eumycetozoa</taxon>
        <taxon>Dictyostelia</taxon>
        <taxon>Dictyosteliales</taxon>
        <taxon>Dictyosteliaceae</taxon>
        <taxon>Polysphondylium</taxon>
    </lineage>
</organism>
<gene>
    <name evidence="4" type="ORF">CYY_009233</name>
</gene>
<keyword evidence="2" id="KW-1133">Transmembrane helix</keyword>
<sequence>MKFSIILIIFVFTFLIDQSLCVQCEIGGWKADCIKNAYIFRNKDYIVHFNNTKVDIPFNTHLVFEGDVVFNSSSTINFRCSNSNLNCTQLYFNGNNIVFNPSSIQVDLDLNNHLKALNNNNTFDQQQLLNNLYFLKLNSKSSLIVPDESWIGYYSTNFNYSLTIINNGTNSNYFSCSYESKYSYSLDNNQKQIGLEIDCRNNVKASDIIEINIKNVLCSRIEEILQQNVTFSLKTYIESLVEKFYQKSYILNSGYYKFNLSNTNSTPTGVYMKFYPTFNYQNKSAIQEMITSLSSLVDYCKPDDISLFKKDLDISIESKKQVQDLNTVTPTFPPSEYFEEVPTKDKEPQQPPLPKSSSDVSSSSRLTGGADITLSKIIFTIITVIAFSIVVLL</sequence>
<feature type="transmembrane region" description="Helical" evidence="2">
    <location>
        <begin position="372"/>
        <end position="392"/>
    </location>
</feature>
<dbReference type="OrthoDB" id="24212at2759"/>
<evidence type="ECO:0000256" key="3">
    <source>
        <dbReference type="SAM" id="SignalP"/>
    </source>
</evidence>
<evidence type="ECO:0000313" key="5">
    <source>
        <dbReference type="Proteomes" id="UP000695562"/>
    </source>
</evidence>
<keyword evidence="3" id="KW-0732">Signal</keyword>
<keyword evidence="2" id="KW-0472">Membrane</keyword>
<feature type="chain" id="PRO_5035329349" evidence="3">
    <location>
        <begin position="22"/>
        <end position="393"/>
    </location>
</feature>
<dbReference type="Proteomes" id="UP000695562">
    <property type="component" value="Unassembled WGS sequence"/>
</dbReference>
<feature type="region of interest" description="Disordered" evidence="1">
    <location>
        <begin position="327"/>
        <end position="365"/>
    </location>
</feature>
<keyword evidence="5" id="KW-1185">Reference proteome</keyword>
<dbReference type="AlphaFoldDB" id="A0A8J4UPN0"/>
<keyword evidence="2" id="KW-0812">Transmembrane</keyword>
<comment type="caution">
    <text evidence="4">The sequence shown here is derived from an EMBL/GenBank/DDBJ whole genome shotgun (WGS) entry which is preliminary data.</text>
</comment>
<evidence type="ECO:0000256" key="2">
    <source>
        <dbReference type="SAM" id="Phobius"/>
    </source>
</evidence>
<evidence type="ECO:0000313" key="4">
    <source>
        <dbReference type="EMBL" id="KAF2069451.1"/>
    </source>
</evidence>
<reference evidence="4" key="1">
    <citation type="submission" date="2020-01" db="EMBL/GenBank/DDBJ databases">
        <title>Development of genomics and gene disruption for Polysphondylium violaceum indicates a role for the polyketide synthase stlB in stalk morphogenesis.</title>
        <authorList>
            <person name="Narita B."/>
            <person name="Kawabe Y."/>
            <person name="Kin K."/>
            <person name="Saito T."/>
            <person name="Gibbs R."/>
            <person name="Kuspa A."/>
            <person name="Muzny D."/>
            <person name="Queller D."/>
            <person name="Richards S."/>
            <person name="Strassman J."/>
            <person name="Sucgang R."/>
            <person name="Worley K."/>
            <person name="Schaap P."/>
        </authorList>
    </citation>
    <scope>NUCLEOTIDE SEQUENCE</scope>
    <source>
        <strain evidence="4">QSvi11</strain>
    </source>
</reference>
<protein>
    <submittedName>
        <fullName evidence="4">Uncharacterized protein</fullName>
    </submittedName>
</protein>
<accession>A0A8J4UPN0</accession>